<name>A0A1I7ZUA9_9BILA</name>
<evidence type="ECO:0000313" key="2">
    <source>
        <dbReference type="WBParaSite" id="L893_g29874.t1"/>
    </source>
</evidence>
<protein>
    <submittedName>
        <fullName evidence="2">Uncharacterized protein</fullName>
    </submittedName>
</protein>
<evidence type="ECO:0000313" key="1">
    <source>
        <dbReference type="Proteomes" id="UP000095287"/>
    </source>
</evidence>
<keyword evidence="1" id="KW-1185">Reference proteome</keyword>
<dbReference type="Proteomes" id="UP000095287">
    <property type="component" value="Unplaced"/>
</dbReference>
<proteinExistence type="predicted"/>
<reference evidence="2" key="1">
    <citation type="submission" date="2016-11" db="UniProtKB">
        <authorList>
            <consortium name="WormBaseParasite"/>
        </authorList>
    </citation>
    <scope>IDENTIFICATION</scope>
</reference>
<accession>A0A1I7ZUA9</accession>
<organism evidence="1 2">
    <name type="scientific">Steinernema glaseri</name>
    <dbReference type="NCBI Taxonomy" id="37863"/>
    <lineage>
        <taxon>Eukaryota</taxon>
        <taxon>Metazoa</taxon>
        <taxon>Ecdysozoa</taxon>
        <taxon>Nematoda</taxon>
        <taxon>Chromadorea</taxon>
        <taxon>Rhabditida</taxon>
        <taxon>Tylenchina</taxon>
        <taxon>Panagrolaimomorpha</taxon>
        <taxon>Strongyloidoidea</taxon>
        <taxon>Steinernematidae</taxon>
        <taxon>Steinernema</taxon>
    </lineage>
</organism>
<sequence>MGMRYSHANEILPRTWEFVGLKGRMRLVLRAELSGYPMHDCPGCTYFLTLCLLKRVTFSDDSNRVNLIVLCRKEYGK</sequence>
<dbReference type="AlphaFoldDB" id="A0A1I7ZUA9"/>
<dbReference type="WBParaSite" id="L893_g29874.t1">
    <property type="protein sequence ID" value="L893_g29874.t1"/>
    <property type="gene ID" value="L893_g29874"/>
</dbReference>